<keyword evidence="4" id="KW-1185">Reference proteome</keyword>
<dbReference type="PANTHER" id="PTHR30204:SF15">
    <property type="entry name" value="BLL5018 PROTEIN"/>
    <property type="match status" value="1"/>
</dbReference>
<feature type="domain" description="HTH merR-type" evidence="2">
    <location>
        <begin position="15"/>
        <end position="85"/>
    </location>
</feature>
<evidence type="ECO:0000313" key="4">
    <source>
        <dbReference type="Proteomes" id="UP000293331"/>
    </source>
</evidence>
<dbReference type="InterPro" id="IPR047057">
    <property type="entry name" value="MerR_fam"/>
</dbReference>
<protein>
    <submittedName>
        <fullName evidence="3">MerR family transcriptional regulator</fullName>
    </submittedName>
</protein>
<accession>A0A4Q5LR71</accession>
<dbReference type="AlphaFoldDB" id="A0A4Q5LR71"/>
<dbReference type="Gene3D" id="1.10.1660.10">
    <property type="match status" value="1"/>
</dbReference>
<name>A0A4Q5LR71_9SPHI</name>
<reference evidence="3 4" key="1">
    <citation type="submission" date="2019-02" db="EMBL/GenBank/DDBJ databases">
        <title>Bacterial novel species Mucilaginibacter sp. 17JY9-4 isolated from soil.</title>
        <authorList>
            <person name="Jung H.-Y."/>
        </authorList>
    </citation>
    <scope>NUCLEOTIDE SEQUENCE [LARGE SCALE GENOMIC DNA]</scope>
    <source>
        <strain evidence="3 4">17JY9-4</strain>
    </source>
</reference>
<dbReference type="EMBL" id="SEWG01000001">
    <property type="protein sequence ID" value="RYU92028.1"/>
    <property type="molecule type" value="Genomic_DNA"/>
</dbReference>
<dbReference type="CDD" id="cd04765">
    <property type="entry name" value="HTH_MlrA-like_sg2"/>
    <property type="match status" value="1"/>
</dbReference>
<dbReference type="Pfam" id="PF13411">
    <property type="entry name" value="MerR_1"/>
    <property type="match status" value="1"/>
</dbReference>
<dbReference type="GO" id="GO:0003677">
    <property type="term" value="F:DNA binding"/>
    <property type="evidence" value="ECO:0007669"/>
    <property type="project" value="UniProtKB-KW"/>
</dbReference>
<evidence type="ECO:0000313" key="3">
    <source>
        <dbReference type="EMBL" id="RYU92028.1"/>
    </source>
</evidence>
<evidence type="ECO:0000259" key="2">
    <source>
        <dbReference type="PROSITE" id="PS50937"/>
    </source>
</evidence>
<dbReference type="OrthoDB" id="9810140at2"/>
<dbReference type="SMART" id="SM00422">
    <property type="entry name" value="HTH_MERR"/>
    <property type="match status" value="1"/>
</dbReference>
<dbReference type="PROSITE" id="PS50937">
    <property type="entry name" value="HTH_MERR_2"/>
    <property type="match status" value="1"/>
</dbReference>
<dbReference type="GO" id="GO:0003700">
    <property type="term" value="F:DNA-binding transcription factor activity"/>
    <property type="evidence" value="ECO:0007669"/>
    <property type="project" value="InterPro"/>
</dbReference>
<comment type="caution">
    <text evidence="3">The sequence shown here is derived from an EMBL/GenBank/DDBJ whole genome shotgun (WGS) entry which is preliminary data.</text>
</comment>
<keyword evidence="1" id="KW-0238">DNA-binding</keyword>
<sequence length="114" mass="13547">MPYTEQENDDITKKYYSMGEVSAMFGVKQSLLRFYENEFDVLTPKKNKKGNRYFTPEDLENFKIIFHLIREKGYTIQGAKDHLKNNLKGTRDSQRVIESLESMKKFLLEVRDQL</sequence>
<proteinExistence type="predicted"/>
<organism evidence="3 4">
    <name type="scientific">Mucilaginibacter terrigena</name>
    <dbReference type="NCBI Taxonomy" id="2492395"/>
    <lineage>
        <taxon>Bacteria</taxon>
        <taxon>Pseudomonadati</taxon>
        <taxon>Bacteroidota</taxon>
        <taxon>Sphingobacteriia</taxon>
        <taxon>Sphingobacteriales</taxon>
        <taxon>Sphingobacteriaceae</taxon>
        <taxon>Mucilaginibacter</taxon>
    </lineage>
</organism>
<dbReference type="RefSeq" id="WP_129874758.1">
    <property type="nucleotide sequence ID" value="NZ_SEWG01000001.1"/>
</dbReference>
<dbReference type="Proteomes" id="UP000293331">
    <property type="component" value="Unassembled WGS sequence"/>
</dbReference>
<gene>
    <name evidence="3" type="ORF">EWM62_00895</name>
</gene>
<dbReference type="InterPro" id="IPR000551">
    <property type="entry name" value="MerR-type_HTH_dom"/>
</dbReference>
<dbReference type="SUPFAM" id="SSF46955">
    <property type="entry name" value="Putative DNA-binding domain"/>
    <property type="match status" value="1"/>
</dbReference>
<evidence type="ECO:0000256" key="1">
    <source>
        <dbReference type="ARBA" id="ARBA00023125"/>
    </source>
</evidence>
<dbReference type="InterPro" id="IPR009061">
    <property type="entry name" value="DNA-bd_dom_put_sf"/>
</dbReference>
<dbReference type="PANTHER" id="PTHR30204">
    <property type="entry name" value="REDOX-CYCLING DRUG-SENSING TRANSCRIPTIONAL ACTIVATOR SOXR"/>
    <property type="match status" value="1"/>
</dbReference>